<dbReference type="AlphaFoldDB" id="A0AAE9JTL0"/>
<dbReference type="EMBL" id="CP092625">
    <property type="protein sequence ID" value="UMM44078.1"/>
    <property type="molecule type" value="Genomic_DNA"/>
</dbReference>
<evidence type="ECO:0000313" key="2">
    <source>
        <dbReference type="EMBL" id="UMM44078.1"/>
    </source>
</evidence>
<evidence type="ECO:0000313" key="3">
    <source>
        <dbReference type="Proteomes" id="UP000829354"/>
    </source>
</evidence>
<protein>
    <submittedName>
        <fullName evidence="2">Uncharacterized protein</fullName>
    </submittedName>
</protein>
<proteinExistence type="predicted"/>
<organism evidence="2 3">
    <name type="scientific">Caenorhabditis briggsae</name>
    <dbReference type="NCBI Taxonomy" id="6238"/>
    <lineage>
        <taxon>Eukaryota</taxon>
        <taxon>Metazoa</taxon>
        <taxon>Ecdysozoa</taxon>
        <taxon>Nematoda</taxon>
        <taxon>Chromadorea</taxon>
        <taxon>Rhabditida</taxon>
        <taxon>Rhabditina</taxon>
        <taxon>Rhabditomorpha</taxon>
        <taxon>Rhabditoidea</taxon>
        <taxon>Rhabditidae</taxon>
        <taxon>Peloderinae</taxon>
        <taxon>Caenorhabditis</taxon>
    </lineage>
</organism>
<feature type="region of interest" description="Disordered" evidence="1">
    <location>
        <begin position="1"/>
        <end position="25"/>
    </location>
</feature>
<sequence length="107" mass="12018">MSLNNNAAAGNLFDEEPADEIPNNELSQEEKDVFQNAIATIRRVSNIALHPRYSVEVCIQVALKCQVLRATIDGILRANTQAYWRAAEIGYIADLQDLLDYVRININ</sequence>
<accession>A0AAE9JTL0</accession>
<keyword evidence="3" id="KW-1185">Reference proteome</keyword>
<gene>
    <name evidence="2" type="ORF">L5515_019332</name>
</gene>
<dbReference type="Proteomes" id="UP000829354">
    <property type="component" value="Chromosome X"/>
</dbReference>
<reference evidence="2 3" key="1">
    <citation type="submission" date="2022-04" db="EMBL/GenBank/DDBJ databases">
        <title>Chromosome-level reference genomes for two strains of Caenorhabditis briggsae: an improved platform for comparative genomics.</title>
        <authorList>
            <person name="Stevens L."/>
            <person name="Andersen E."/>
        </authorList>
    </citation>
    <scope>NUCLEOTIDE SEQUENCE [LARGE SCALE GENOMIC DNA]</scope>
    <source>
        <strain evidence="2">VX34</strain>
        <tissue evidence="2">Whole-organism</tissue>
    </source>
</reference>
<evidence type="ECO:0000256" key="1">
    <source>
        <dbReference type="SAM" id="MobiDB-lite"/>
    </source>
</evidence>
<name>A0AAE9JTL0_CAEBR</name>